<evidence type="ECO:0000313" key="6">
    <source>
        <dbReference type="Proteomes" id="UP000683360"/>
    </source>
</evidence>
<dbReference type="InterPro" id="IPR000859">
    <property type="entry name" value="CUB_dom"/>
</dbReference>
<comment type="caution">
    <text evidence="5">The sequence shown here is derived from an EMBL/GenBank/DDBJ whole genome shotgun (WGS) entry which is preliminary data.</text>
</comment>
<evidence type="ECO:0000256" key="3">
    <source>
        <dbReference type="PROSITE-ProRule" id="PRU00059"/>
    </source>
</evidence>
<organism evidence="5 6">
    <name type="scientific">Mytilus edulis</name>
    <name type="common">Blue mussel</name>
    <dbReference type="NCBI Taxonomy" id="6550"/>
    <lineage>
        <taxon>Eukaryota</taxon>
        <taxon>Metazoa</taxon>
        <taxon>Spiralia</taxon>
        <taxon>Lophotrochozoa</taxon>
        <taxon>Mollusca</taxon>
        <taxon>Bivalvia</taxon>
        <taxon>Autobranchia</taxon>
        <taxon>Pteriomorphia</taxon>
        <taxon>Mytilida</taxon>
        <taxon>Mytiloidea</taxon>
        <taxon>Mytilidae</taxon>
        <taxon>Mytilinae</taxon>
        <taxon>Mytilus</taxon>
    </lineage>
</organism>
<keyword evidence="1" id="KW-0677">Repeat</keyword>
<keyword evidence="2" id="KW-1015">Disulfide bond</keyword>
<evidence type="ECO:0000259" key="4">
    <source>
        <dbReference type="PROSITE" id="PS01180"/>
    </source>
</evidence>
<dbReference type="PANTHER" id="PTHR24251:SF37">
    <property type="entry name" value="CUB DOMAIN-CONTAINING PROTEIN"/>
    <property type="match status" value="1"/>
</dbReference>
<dbReference type="SUPFAM" id="SSF49854">
    <property type="entry name" value="Spermadhesin, CUB domain"/>
    <property type="match status" value="1"/>
</dbReference>
<dbReference type="FunFam" id="2.60.120.290:FF:000013">
    <property type="entry name" value="Membrane frizzled-related protein"/>
    <property type="match status" value="1"/>
</dbReference>
<dbReference type="InterPro" id="IPR035914">
    <property type="entry name" value="Sperma_CUB_dom_sf"/>
</dbReference>
<dbReference type="OrthoDB" id="291007at2759"/>
<protein>
    <submittedName>
        <fullName evidence="5">CUBN</fullName>
    </submittedName>
</protein>
<feature type="domain" description="CUB" evidence="4">
    <location>
        <begin position="86"/>
        <end position="196"/>
    </location>
</feature>
<comment type="caution">
    <text evidence="3">Lacks conserved residue(s) required for the propagation of feature annotation.</text>
</comment>
<reference evidence="5" key="1">
    <citation type="submission" date="2021-03" db="EMBL/GenBank/DDBJ databases">
        <authorList>
            <person name="Bekaert M."/>
        </authorList>
    </citation>
    <scope>NUCLEOTIDE SEQUENCE</scope>
</reference>
<name>A0A8S3QJJ8_MYTED</name>
<evidence type="ECO:0000256" key="2">
    <source>
        <dbReference type="ARBA" id="ARBA00023157"/>
    </source>
</evidence>
<dbReference type="Pfam" id="PF00431">
    <property type="entry name" value="CUB"/>
    <property type="match status" value="1"/>
</dbReference>
<dbReference type="CDD" id="cd00041">
    <property type="entry name" value="CUB"/>
    <property type="match status" value="1"/>
</dbReference>
<sequence>MAYNGRWPAVTDVQWVFVPFYQNNVGVTSQRSTVHKWDDGSTTHENCPRGLQCKHGGYIGPNCACTCPLGLTGRECTQVVHSSSGCGGVLTGSSGKFSSPGYPQKYPISTSCTWLIQGRAGSSISLKFTSLDIEEDVNCFYDHLEVKTYGPTLDGPRYCGNTSPGEIRYNGNALVVKFVSDQQYTNYGFEAQYSIH</sequence>
<evidence type="ECO:0000313" key="5">
    <source>
        <dbReference type="EMBL" id="CAG2194620.1"/>
    </source>
</evidence>
<dbReference type="AlphaFoldDB" id="A0A8S3QJJ8"/>
<dbReference type="SMART" id="SM00042">
    <property type="entry name" value="CUB"/>
    <property type="match status" value="1"/>
</dbReference>
<accession>A0A8S3QJJ8</accession>
<dbReference type="Proteomes" id="UP000683360">
    <property type="component" value="Unassembled WGS sequence"/>
</dbReference>
<dbReference type="PANTHER" id="PTHR24251">
    <property type="entry name" value="OVOCHYMASE-RELATED"/>
    <property type="match status" value="1"/>
</dbReference>
<keyword evidence="6" id="KW-1185">Reference proteome</keyword>
<gene>
    <name evidence="5" type="ORF">MEDL_9648</name>
</gene>
<dbReference type="EMBL" id="CAJPWZ010000487">
    <property type="protein sequence ID" value="CAG2194620.1"/>
    <property type="molecule type" value="Genomic_DNA"/>
</dbReference>
<proteinExistence type="predicted"/>
<dbReference type="PROSITE" id="PS01180">
    <property type="entry name" value="CUB"/>
    <property type="match status" value="1"/>
</dbReference>
<evidence type="ECO:0000256" key="1">
    <source>
        <dbReference type="ARBA" id="ARBA00022737"/>
    </source>
</evidence>
<dbReference type="Gene3D" id="2.60.120.290">
    <property type="entry name" value="Spermadhesin, CUB domain"/>
    <property type="match status" value="1"/>
</dbReference>